<proteinExistence type="predicted"/>
<keyword evidence="2" id="KW-1185">Reference proteome</keyword>
<evidence type="ECO:0000313" key="1">
    <source>
        <dbReference type="EMBL" id="CAL6010876.1"/>
    </source>
</evidence>
<reference evidence="1 2" key="1">
    <citation type="submission" date="2024-07" db="EMBL/GenBank/DDBJ databases">
        <authorList>
            <person name="Akdeniz Z."/>
        </authorList>
    </citation>
    <scope>NUCLEOTIDE SEQUENCE [LARGE SCALE GENOMIC DNA]</scope>
</reference>
<sequence length="124" mass="14471">MQISYVIFFAQQWAAALVRSCRSSNASATRSDCLYILIFTQMDKSAVFLQMFNCFTFQLLLDNLFADNIRQIICRFSLQLIFSLLYMSINTFELVSIHSTFSFINFVHQKQCSCNFVRQGEQNK</sequence>
<dbReference type="Proteomes" id="UP001642409">
    <property type="component" value="Unassembled WGS sequence"/>
</dbReference>
<dbReference type="EMBL" id="CAXDID020000062">
    <property type="protein sequence ID" value="CAL6010876.1"/>
    <property type="molecule type" value="Genomic_DNA"/>
</dbReference>
<evidence type="ECO:0000313" key="2">
    <source>
        <dbReference type="Proteomes" id="UP001642409"/>
    </source>
</evidence>
<organism evidence="1 2">
    <name type="scientific">Hexamita inflata</name>
    <dbReference type="NCBI Taxonomy" id="28002"/>
    <lineage>
        <taxon>Eukaryota</taxon>
        <taxon>Metamonada</taxon>
        <taxon>Diplomonadida</taxon>
        <taxon>Hexamitidae</taxon>
        <taxon>Hexamitinae</taxon>
        <taxon>Hexamita</taxon>
    </lineage>
</organism>
<gene>
    <name evidence="1" type="ORF">HINF_LOCUS22296</name>
</gene>
<comment type="caution">
    <text evidence="1">The sequence shown here is derived from an EMBL/GenBank/DDBJ whole genome shotgun (WGS) entry which is preliminary data.</text>
</comment>
<name>A0ABP1I7B1_9EUKA</name>
<protein>
    <submittedName>
        <fullName evidence="1">Hypothetical_protein</fullName>
    </submittedName>
</protein>
<accession>A0ABP1I7B1</accession>